<dbReference type="GeneID" id="85007346"/>
<dbReference type="eggNOG" id="COG2179">
    <property type="taxonomic scope" value="Bacteria"/>
</dbReference>
<dbReference type="AlphaFoldDB" id="D0WG09"/>
<dbReference type="InterPro" id="IPR023214">
    <property type="entry name" value="HAD_sf"/>
</dbReference>
<organism evidence="1 2">
    <name type="scientific">Slackia exigua (strain ATCC 700122 / DSM 15923 / CIP 105133 / JCM 11022 / KCTC 5966 / S-7)</name>
    <dbReference type="NCBI Taxonomy" id="649764"/>
    <lineage>
        <taxon>Bacteria</taxon>
        <taxon>Bacillati</taxon>
        <taxon>Actinomycetota</taxon>
        <taxon>Coriobacteriia</taxon>
        <taxon>Eggerthellales</taxon>
        <taxon>Eggerthellaceae</taxon>
        <taxon>Slackia</taxon>
    </lineage>
</organism>
<dbReference type="Proteomes" id="UP000006001">
    <property type="component" value="Unassembled WGS sequence"/>
</dbReference>
<dbReference type="NCBIfam" id="TIGR01668">
    <property type="entry name" value="YqeG_hyp_ppase"/>
    <property type="match status" value="1"/>
</dbReference>
<dbReference type="STRING" id="649764.HMPREF0762_00759"/>
<dbReference type="Gene3D" id="3.40.50.1000">
    <property type="entry name" value="HAD superfamily/HAD-like"/>
    <property type="match status" value="1"/>
</dbReference>
<dbReference type="SUPFAM" id="SSF56784">
    <property type="entry name" value="HAD-like"/>
    <property type="match status" value="1"/>
</dbReference>
<keyword evidence="2" id="KW-1185">Reference proteome</keyword>
<gene>
    <name evidence="1" type="primary">yqeG</name>
    <name evidence="1" type="ORF">HMPREF0762_00759</name>
</gene>
<evidence type="ECO:0000313" key="1">
    <source>
        <dbReference type="EMBL" id="EEZ61422.1"/>
    </source>
</evidence>
<dbReference type="HOGENOM" id="CLU_056221_4_0_11"/>
<dbReference type="InterPro" id="IPR036412">
    <property type="entry name" value="HAD-like_sf"/>
</dbReference>
<accession>D0WG09</accession>
<dbReference type="EC" id="3.1.3.-" evidence="1"/>
<dbReference type="EMBL" id="ACUX02000006">
    <property type="protein sequence ID" value="EEZ61422.1"/>
    <property type="molecule type" value="Genomic_DNA"/>
</dbReference>
<dbReference type="RefSeq" id="WP_006362010.1">
    <property type="nucleotide sequence ID" value="NZ_GG700630.1"/>
</dbReference>
<dbReference type="InterPro" id="IPR010021">
    <property type="entry name" value="PGPP1/Gep4"/>
</dbReference>
<reference evidence="1" key="1">
    <citation type="submission" date="2009-10" db="EMBL/GenBank/DDBJ databases">
        <authorList>
            <person name="Weinstock G."/>
            <person name="Sodergren E."/>
            <person name="Clifton S."/>
            <person name="Fulton L."/>
            <person name="Fulton B."/>
            <person name="Courtney L."/>
            <person name="Fronick C."/>
            <person name="Harrison M."/>
            <person name="Strong C."/>
            <person name="Farmer C."/>
            <person name="Delahaunty K."/>
            <person name="Markovic C."/>
            <person name="Hall O."/>
            <person name="Minx P."/>
            <person name="Tomlinson C."/>
            <person name="Mitreva M."/>
            <person name="Nelson J."/>
            <person name="Hou S."/>
            <person name="Wollam A."/>
            <person name="Pepin K.H."/>
            <person name="Johnson M."/>
            <person name="Bhonagiri V."/>
            <person name="Nash W.E."/>
            <person name="Warren W."/>
            <person name="Chinwalla A."/>
            <person name="Mardis E.R."/>
            <person name="Wilson R.K."/>
        </authorList>
    </citation>
    <scope>NUCLEOTIDE SEQUENCE [LARGE SCALE GENOMIC DNA]</scope>
    <source>
        <strain evidence="1">ATCC 700122</strain>
    </source>
</reference>
<proteinExistence type="predicted"/>
<keyword evidence="1" id="KW-0378">Hydrolase</keyword>
<dbReference type="GO" id="GO:0008962">
    <property type="term" value="F:phosphatidylglycerophosphatase activity"/>
    <property type="evidence" value="ECO:0007669"/>
    <property type="project" value="InterPro"/>
</dbReference>
<name>D0WG09_SLAES</name>
<dbReference type="OrthoDB" id="9787572at2"/>
<comment type="caution">
    <text evidence="1">The sequence shown here is derived from an EMBL/GenBank/DDBJ whole genome shotgun (WGS) entry which is preliminary data.</text>
</comment>
<protein>
    <submittedName>
        <fullName evidence="1">HAD phosphatase, family IIIA</fullName>
        <ecNumber evidence="1">3.1.3.-</ecNumber>
    </submittedName>
</protein>
<dbReference type="Pfam" id="PF13242">
    <property type="entry name" value="Hydrolase_like"/>
    <property type="match status" value="1"/>
</dbReference>
<evidence type="ECO:0000313" key="2">
    <source>
        <dbReference type="Proteomes" id="UP000006001"/>
    </source>
</evidence>
<sequence>MHLFRPDRHFTRVTAIDPARDLKDAGISCVLLDMDNTLVARDTHAAPDDVRAWLEGLGAYGVRACILSNNCHASAYDHARDLGLPIVAKACKPLPFSYGRALRLMGTYKEATVGIGDQLATDVLGAHLHGMRAFYVDPLCTADLAYMHVLRAVDRRILAGMDAES</sequence>